<sequence length="226" mass="25815">MKLLKDRFDTLSDAIIAIVMTILVLEISIPSSMKGLPHLFEQVALFLLSFIIIINFWYRRFQAMRATDKTTFRTFLMDVIAHAILALFPLATKMLVEFDVRWVGILFFGGINLLTSVLVNCMTYELAMKAVKNLPDKDEEAIQMFNDWLNRRAIGSLVANIVLLAISLCFNTIGVYIYILMPLLEFISNFRHGRAMETAYQEGQSFQEILKQRMSADKNHSASSSN</sequence>
<evidence type="ECO:0000256" key="2">
    <source>
        <dbReference type="ARBA" id="ARBA00006920"/>
    </source>
</evidence>
<accession>A0A6N7X589</accession>
<feature type="transmembrane region" description="Helical" evidence="13">
    <location>
        <begin position="39"/>
        <end position="58"/>
    </location>
</feature>
<keyword evidence="4" id="KW-0633">Potassium transport</keyword>
<keyword evidence="11" id="KW-0407">Ion channel</keyword>
<feature type="transmembrane region" description="Helical" evidence="13">
    <location>
        <begin position="70"/>
        <end position="90"/>
    </location>
</feature>
<evidence type="ECO:0000256" key="3">
    <source>
        <dbReference type="ARBA" id="ARBA00022448"/>
    </source>
</evidence>
<evidence type="ECO:0000256" key="13">
    <source>
        <dbReference type="SAM" id="Phobius"/>
    </source>
</evidence>
<evidence type="ECO:0000256" key="5">
    <source>
        <dbReference type="ARBA" id="ARBA00022692"/>
    </source>
</evidence>
<dbReference type="RefSeq" id="WP_154454599.1">
    <property type="nucleotide sequence ID" value="NZ_VUNP01000009.1"/>
</dbReference>
<evidence type="ECO:0000256" key="11">
    <source>
        <dbReference type="ARBA" id="ARBA00023303"/>
    </source>
</evidence>
<evidence type="ECO:0000256" key="6">
    <source>
        <dbReference type="ARBA" id="ARBA00022826"/>
    </source>
</evidence>
<feature type="transmembrane region" description="Helical" evidence="13">
    <location>
        <begin position="12"/>
        <end position="33"/>
    </location>
</feature>
<comment type="similarity">
    <text evidence="2">Belongs to the TMEM175 family.</text>
</comment>
<reference evidence="14 15" key="1">
    <citation type="submission" date="2019-08" db="EMBL/GenBank/DDBJ databases">
        <title>In-depth cultivation of the pig gut microbiome towards novel bacterial diversity and tailored functional studies.</title>
        <authorList>
            <person name="Wylensek D."/>
            <person name="Hitch T.C.A."/>
            <person name="Clavel T."/>
        </authorList>
    </citation>
    <scope>NUCLEOTIDE SEQUENCE [LARGE SCALE GENOMIC DNA]</scope>
    <source>
        <strain evidence="14 15">BL-178-WT-3A</strain>
    </source>
</reference>
<keyword evidence="10 13" id="KW-0472">Membrane</keyword>
<protein>
    <submittedName>
        <fullName evidence="14">DUF1211 domain-containing protein</fullName>
    </submittedName>
</protein>
<keyword evidence="9" id="KW-0406">Ion transport</keyword>
<keyword evidence="5 13" id="KW-0812">Transmembrane</keyword>
<evidence type="ECO:0000256" key="7">
    <source>
        <dbReference type="ARBA" id="ARBA00022958"/>
    </source>
</evidence>
<comment type="catalytic activity">
    <reaction evidence="12">
        <text>K(+)(in) = K(+)(out)</text>
        <dbReference type="Rhea" id="RHEA:29463"/>
        <dbReference type="ChEBI" id="CHEBI:29103"/>
    </reaction>
</comment>
<dbReference type="OrthoDB" id="7626281at2"/>
<keyword evidence="7" id="KW-0630">Potassium</keyword>
<evidence type="ECO:0000313" key="14">
    <source>
        <dbReference type="EMBL" id="MST53432.1"/>
    </source>
</evidence>
<dbReference type="AlphaFoldDB" id="A0A6N7X589"/>
<comment type="subcellular location">
    <subcellularLocation>
        <location evidence="1">Membrane</location>
        <topology evidence="1">Multi-pass membrane protein</topology>
    </subcellularLocation>
</comment>
<dbReference type="GO" id="GO:0015252">
    <property type="term" value="F:proton channel activity"/>
    <property type="evidence" value="ECO:0007669"/>
    <property type="project" value="InterPro"/>
</dbReference>
<keyword evidence="3" id="KW-0813">Transport</keyword>
<evidence type="ECO:0000256" key="8">
    <source>
        <dbReference type="ARBA" id="ARBA00022989"/>
    </source>
</evidence>
<evidence type="ECO:0000256" key="12">
    <source>
        <dbReference type="ARBA" id="ARBA00034430"/>
    </source>
</evidence>
<gene>
    <name evidence="14" type="ORF">FYJ82_03145</name>
</gene>
<dbReference type="Proteomes" id="UP000471052">
    <property type="component" value="Unassembled WGS sequence"/>
</dbReference>
<dbReference type="InterPro" id="IPR010617">
    <property type="entry name" value="TMEM175-like"/>
</dbReference>
<comment type="caution">
    <text evidence="14">The sequence shown here is derived from an EMBL/GenBank/DDBJ whole genome shotgun (WGS) entry which is preliminary data.</text>
</comment>
<dbReference type="GO" id="GO:0016020">
    <property type="term" value="C:membrane"/>
    <property type="evidence" value="ECO:0007669"/>
    <property type="project" value="UniProtKB-SubCell"/>
</dbReference>
<dbReference type="Pfam" id="PF06736">
    <property type="entry name" value="TMEM175"/>
    <property type="match status" value="1"/>
</dbReference>
<dbReference type="GO" id="GO:0005267">
    <property type="term" value="F:potassium channel activity"/>
    <property type="evidence" value="ECO:0007669"/>
    <property type="project" value="UniProtKB-KW"/>
</dbReference>
<feature type="transmembrane region" description="Helical" evidence="13">
    <location>
        <begin position="102"/>
        <end position="122"/>
    </location>
</feature>
<evidence type="ECO:0000313" key="15">
    <source>
        <dbReference type="Proteomes" id="UP000471052"/>
    </source>
</evidence>
<keyword evidence="6" id="KW-0631">Potassium channel</keyword>
<evidence type="ECO:0000256" key="9">
    <source>
        <dbReference type="ARBA" id="ARBA00023065"/>
    </source>
</evidence>
<dbReference type="EMBL" id="VUNP01000009">
    <property type="protein sequence ID" value="MST53432.1"/>
    <property type="molecule type" value="Genomic_DNA"/>
</dbReference>
<evidence type="ECO:0000256" key="10">
    <source>
        <dbReference type="ARBA" id="ARBA00023136"/>
    </source>
</evidence>
<name>A0A6N7X589_STRAY</name>
<evidence type="ECO:0000256" key="4">
    <source>
        <dbReference type="ARBA" id="ARBA00022538"/>
    </source>
</evidence>
<evidence type="ECO:0000256" key="1">
    <source>
        <dbReference type="ARBA" id="ARBA00004141"/>
    </source>
</evidence>
<proteinExistence type="inferred from homology"/>
<feature type="transmembrane region" description="Helical" evidence="13">
    <location>
        <begin position="157"/>
        <end position="179"/>
    </location>
</feature>
<organism evidence="14 15">
    <name type="scientific">Streptococcus alactolyticus</name>
    <dbReference type="NCBI Taxonomy" id="29389"/>
    <lineage>
        <taxon>Bacteria</taxon>
        <taxon>Bacillati</taxon>
        <taxon>Bacillota</taxon>
        <taxon>Bacilli</taxon>
        <taxon>Lactobacillales</taxon>
        <taxon>Streptococcaceae</taxon>
        <taxon>Streptococcus</taxon>
    </lineage>
</organism>
<keyword evidence="8 13" id="KW-1133">Transmembrane helix</keyword>